<reference evidence="4" key="2">
    <citation type="submission" date="2010-11" db="EMBL/GenBank/DDBJ databases">
        <authorList>
            <consortium name="The Broad Institute Genome Sequencing Platform"/>
            <person name="Earl A."/>
            <person name="Ward D."/>
            <person name="Feldgarden M."/>
            <person name="Gevers D."/>
            <person name="Butler R."/>
            <person name="Young S.K."/>
            <person name="Zeng Q."/>
            <person name="Gargeya S."/>
            <person name="Fitzgerald M."/>
            <person name="Haas B."/>
            <person name="Abouelleil A."/>
            <person name="Alvarado L."/>
            <person name="Arachchi H.M."/>
            <person name="Berlin A."/>
            <person name="Brown A."/>
            <person name="Chapman S.B."/>
            <person name="Chen Z."/>
            <person name="Dunbar C."/>
            <person name="Freedman E."/>
            <person name="Gearin G."/>
            <person name="Gellesch M."/>
            <person name="Goldberg J."/>
            <person name="Griggs A."/>
            <person name="Gujja S."/>
            <person name="Heilman E."/>
            <person name="Heiman D."/>
            <person name="Howarth C."/>
            <person name="Larson L."/>
            <person name="Lui A."/>
            <person name="MacDonald P.J.P."/>
            <person name="Mehta T."/>
            <person name="Montmayeur A."/>
            <person name="Murphy C."/>
            <person name="Neiman D."/>
            <person name="Pearson M."/>
            <person name="Priest M."/>
            <person name="Roberts A."/>
            <person name="Saif S."/>
            <person name="Shea T."/>
            <person name="Shenoy N."/>
            <person name="Sisk P."/>
            <person name="Stolte C."/>
            <person name="Sykes S."/>
            <person name="White J."/>
            <person name="Yandava C."/>
            <person name="Wortman J."/>
            <person name="Nusbaum C."/>
            <person name="Birren B."/>
        </authorList>
    </citation>
    <scope>NUCLEOTIDE SEQUENCE</scope>
    <source>
        <strain evidence="4">P1A1 Lamole</strain>
    </source>
</reference>
<protein>
    <submittedName>
        <fullName evidence="4 5">Uncharacterized protein</fullName>
    </submittedName>
</protein>
<evidence type="ECO:0000259" key="3">
    <source>
        <dbReference type="Pfam" id="PF22622"/>
    </source>
</evidence>
<feature type="domain" description="MaoC-like" evidence="2">
    <location>
        <begin position="234"/>
        <end position="334"/>
    </location>
</feature>
<sequence>MPRAWSRRRGAAWEGGQDALPRSKTRARGPFFLLTYHITSTHLLQPQLTYNMPIDFEKAIGYEKTPAAVSWNQRDLLLYAAGIGAKRNELTNLFELNKDWQPFPTYPLVLGLKGDSESINNFSKAKDAGGATPGLPALNPKKLVHAEQSIWILKPIPADSGKGWKLRKQSVGVKDTGKGLIVDDSQELVGPDGGVYVRMISSGYAFGDYTKDEPKWKGFQKSIAPKQPTKAANKPPARKPDVVFSEKTTEEQAVIYRLSGDYNPLHIEPSIGKELGFPGAILHGLCSYGHAARALVLNTTGGDGSKLVYMSARFTSPVMPGDELETSMWFSSEGENTRVDFIQKIVQTGKTCLGGGVALFKGKTSKL</sequence>
<dbReference type="Pfam" id="PF01575">
    <property type="entry name" value="MaoC_dehydratas"/>
    <property type="match status" value="1"/>
</dbReference>
<reference evidence="5" key="4">
    <citation type="submission" date="2015-06" db="UniProtKB">
        <authorList>
            <consortium name="EnsemblFungi"/>
        </authorList>
    </citation>
    <scope>IDENTIFICATION</scope>
</reference>
<dbReference type="PANTHER" id="PTHR13078">
    <property type="entry name" value="PEROXISOMAL MULTIFUNCTIONAL ENZYME TYPE 2-RELATED"/>
    <property type="match status" value="1"/>
</dbReference>
<accession>U5HDS7</accession>
<proteinExistence type="predicted"/>
<name>U5HDS7_USTV1</name>
<organism evidence="4">
    <name type="scientific">Microbotryum lychnidis-dioicae (strain p1A1 Lamole / MvSl-1064)</name>
    <name type="common">Anther smut fungus</name>
    <dbReference type="NCBI Taxonomy" id="683840"/>
    <lineage>
        <taxon>Eukaryota</taxon>
        <taxon>Fungi</taxon>
        <taxon>Dikarya</taxon>
        <taxon>Basidiomycota</taxon>
        <taxon>Pucciniomycotina</taxon>
        <taxon>Microbotryomycetes</taxon>
        <taxon>Microbotryales</taxon>
        <taxon>Microbotryaceae</taxon>
        <taxon>Microbotryum</taxon>
    </lineage>
</organism>
<evidence type="ECO:0000313" key="6">
    <source>
        <dbReference type="Proteomes" id="UP000017200"/>
    </source>
</evidence>
<dbReference type="Gene3D" id="3.10.129.10">
    <property type="entry name" value="Hotdog Thioesterase"/>
    <property type="match status" value="1"/>
</dbReference>
<dbReference type="OrthoDB" id="60204at2759"/>
<evidence type="ECO:0000313" key="5">
    <source>
        <dbReference type="EnsemblFungi" id="MVLG_05284T0"/>
    </source>
</evidence>
<dbReference type="AlphaFoldDB" id="U5HDS7"/>
<dbReference type="GO" id="GO:0006635">
    <property type="term" value="P:fatty acid beta-oxidation"/>
    <property type="evidence" value="ECO:0007669"/>
    <property type="project" value="TreeGrafter"/>
</dbReference>
<dbReference type="HOGENOM" id="CLU_040078_3_0_1"/>
<dbReference type="InParanoid" id="U5HDS7"/>
<feature type="non-terminal residue" evidence="4">
    <location>
        <position position="1"/>
    </location>
</feature>
<dbReference type="InterPro" id="IPR029069">
    <property type="entry name" value="HotDog_dom_sf"/>
</dbReference>
<reference evidence="4 6" key="3">
    <citation type="journal article" date="2015" name="BMC Genomics">
        <title>Sex and parasites: genomic and transcriptomic analysis of Microbotryum lychnidis-dioicae, the biotrophic and plant-castrating anther smut fungus.</title>
        <authorList>
            <person name="Perlin M.H."/>
            <person name="Amselem J."/>
            <person name="Fontanillas E."/>
            <person name="Toh S.S."/>
            <person name="Chen Z."/>
            <person name="Goldberg J."/>
            <person name="Duplessis S."/>
            <person name="Henrissat B."/>
            <person name="Young S."/>
            <person name="Zeng Q."/>
            <person name="Aguileta G."/>
            <person name="Petit E."/>
            <person name="Badouin H."/>
            <person name="Andrews J."/>
            <person name="Razeeq D."/>
            <person name="Gabaldon T."/>
            <person name="Quesneville H."/>
            <person name="Giraud T."/>
            <person name="Hood M.E."/>
            <person name="Schultz D.J."/>
            <person name="Cuomo C.A."/>
        </authorList>
    </citation>
    <scope>NUCLEOTIDE SEQUENCE [LARGE SCALE GENOMIC DNA]</scope>
    <source>
        <strain evidence="6">p1A1 Lamole</strain>
        <strain evidence="4">P1A1 Lamole</strain>
    </source>
</reference>
<dbReference type="GO" id="GO:0004300">
    <property type="term" value="F:enoyl-CoA hydratase activity"/>
    <property type="evidence" value="ECO:0007669"/>
    <property type="project" value="TreeGrafter"/>
</dbReference>
<evidence type="ECO:0000313" key="4">
    <source>
        <dbReference type="EMBL" id="KDE04256.1"/>
    </source>
</evidence>
<keyword evidence="6" id="KW-1185">Reference proteome</keyword>
<dbReference type="STRING" id="683840.U5HDS7"/>
<dbReference type="GO" id="GO:0005777">
    <property type="term" value="C:peroxisome"/>
    <property type="evidence" value="ECO:0007669"/>
    <property type="project" value="TreeGrafter"/>
</dbReference>
<dbReference type="OMA" id="FKHTDQE"/>
<dbReference type="PANTHER" id="PTHR13078:SF57">
    <property type="entry name" value="DEHYDRATASE, PUTATIVE (AFU_ORTHOLOGUE AFUA_5G00640)-RELATED"/>
    <property type="match status" value="1"/>
</dbReference>
<dbReference type="EnsemblFungi" id="MVLG_05284T0">
    <property type="protein sequence ID" value="MVLG_05284T0"/>
    <property type="gene ID" value="MVLG_05284"/>
</dbReference>
<dbReference type="Proteomes" id="UP000017200">
    <property type="component" value="Unassembled WGS sequence"/>
</dbReference>
<dbReference type="InterPro" id="IPR054357">
    <property type="entry name" value="MFE-2_N"/>
</dbReference>
<dbReference type="CDD" id="cd03448">
    <property type="entry name" value="HDE_HSD"/>
    <property type="match status" value="1"/>
</dbReference>
<dbReference type="GO" id="GO:0003857">
    <property type="term" value="F:(3S)-3-hydroxyacyl-CoA dehydrogenase (NAD+) activity"/>
    <property type="evidence" value="ECO:0007669"/>
    <property type="project" value="TreeGrafter"/>
</dbReference>
<dbReference type="EMBL" id="AEIJ01000544">
    <property type="status" value="NOT_ANNOTATED_CDS"/>
    <property type="molecule type" value="Genomic_DNA"/>
</dbReference>
<dbReference type="EMBL" id="GL541711">
    <property type="protein sequence ID" value="KDE04256.1"/>
    <property type="molecule type" value="Genomic_DNA"/>
</dbReference>
<dbReference type="GO" id="GO:0044594">
    <property type="term" value="F:17-beta-hydroxysteroid dehydrogenase (NAD+) activity"/>
    <property type="evidence" value="ECO:0007669"/>
    <property type="project" value="TreeGrafter"/>
</dbReference>
<feature type="domain" description="Peroxisomal multifunctional enzyme type 2-like N-terminal" evidence="3">
    <location>
        <begin position="71"/>
        <end position="182"/>
    </location>
</feature>
<evidence type="ECO:0000259" key="2">
    <source>
        <dbReference type="Pfam" id="PF01575"/>
    </source>
</evidence>
<dbReference type="Pfam" id="PF22622">
    <property type="entry name" value="MFE-2_hydrat-2_N"/>
    <property type="match status" value="1"/>
</dbReference>
<reference evidence="6" key="1">
    <citation type="submission" date="2010-11" db="EMBL/GenBank/DDBJ databases">
        <title>The genome sequence of Microbotryum violaceum strain p1A1 Lamole.</title>
        <authorList>
            <person name="Cuomo C."/>
            <person name="Perlin M."/>
            <person name="Young S.K."/>
            <person name="Zeng Q."/>
            <person name="Gargeya S."/>
            <person name="Alvarado L."/>
            <person name="Berlin A."/>
            <person name="Chapman S.B."/>
            <person name="Chen Z."/>
            <person name="Freedman E."/>
            <person name="Gellesch M."/>
            <person name="Goldberg J."/>
            <person name="Griggs A."/>
            <person name="Gujja S."/>
            <person name="Heilman E."/>
            <person name="Heiman D."/>
            <person name="Howarth C."/>
            <person name="Mehta T."/>
            <person name="Neiman D."/>
            <person name="Pearson M."/>
            <person name="Roberts A."/>
            <person name="Saif S."/>
            <person name="Shea T."/>
            <person name="Shenoy N."/>
            <person name="Sisk P."/>
            <person name="Stolte C."/>
            <person name="Sykes S."/>
            <person name="White J."/>
            <person name="Yandava C."/>
            <person name="Haas B."/>
            <person name="Nusbaum C."/>
            <person name="Birren B."/>
        </authorList>
    </citation>
    <scope>NUCLEOTIDE SEQUENCE [LARGE SCALE GENOMIC DNA]</scope>
    <source>
        <strain evidence="6">p1A1 Lamole</strain>
    </source>
</reference>
<dbReference type="InterPro" id="IPR002539">
    <property type="entry name" value="MaoC-like_dom"/>
</dbReference>
<evidence type="ECO:0000256" key="1">
    <source>
        <dbReference type="SAM" id="MobiDB-lite"/>
    </source>
</evidence>
<feature type="region of interest" description="Disordered" evidence="1">
    <location>
        <begin position="225"/>
        <end position="244"/>
    </location>
</feature>
<gene>
    <name evidence="4" type="ORF">MVLG_05284</name>
</gene>
<dbReference type="SUPFAM" id="SSF54637">
    <property type="entry name" value="Thioesterase/thiol ester dehydrase-isomerase"/>
    <property type="match status" value="2"/>
</dbReference>